<evidence type="ECO:0008006" key="3">
    <source>
        <dbReference type="Google" id="ProtNLM"/>
    </source>
</evidence>
<dbReference type="PANTHER" id="PTHR31973:SF187">
    <property type="entry name" value="MUTATOR TRANSPOSASE MUDRA PROTEIN"/>
    <property type="match status" value="1"/>
</dbReference>
<evidence type="ECO:0000313" key="1">
    <source>
        <dbReference type="EMBL" id="KAJ0203597.1"/>
    </source>
</evidence>
<proteinExistence type="predicted"/>
<keyword evidence="2" id="KW-1185">Reference proteome</keyword>
<accession>A0A9R1XCU8</accession>
<dbReference type="PANTHER" id="PTHR31973">
    <property type="entry name" value="POLYPROTEIN, PUTATIVE-RELATED"/>
    <property type="match status" value="1"/>
</dbReference>
<reference evidence="1 2" key="1">
    <citation type="journal article" date="2017" name="Nat. Commun.">
        <title>Genome assembly with in vitro proximity ligation data and whole-genome triplication in lettuce.</title>
        <authorList>
            <person name="Reyes-Chin-Wo S."/>
            <person name="Wang Z."/>
            <person name="Yang X."/>
            <person name="Kozik A."/>
            <person name="Arikit S."/>
            <person name="Song C."/>
            <person name="Xia L."/>
            <person name="Froenicke L."/>
            <person name="Lavelle D.O."/>
            <person name="Truco M.J."/>
            <person name="Xia R."/>
            <person name="Zhu S."/>
            <person name="Xu C."/>
            <person name="Xu H."/>
            <person name="Xu X."/>
            <person name="Cox K."/>
            <person name="Korf I."/>
            <person name="Meyers B.C."/>
            <person name="Michelmore R.W."/>
        </authorList>
    </citation>
    <scope>NUCLEOTIDE SEQUENCE [LARGE SCALE GENOMIC DNA]</scope>
    <source>
        <strain evidence="2">cv. Salinas</strain>
        <tissue evidence="1">Seedlings</tissue>
    </source>
</reference>
<evidence type="ECO:0000313" key="2">
    <source>
        <dbReference type="Proteomes" id="UP000235145"/>
    </source>
</evidence>
<gene>
    <name evidence="1" type="ORF">LSAT_V11C500273660</name>
</gene>
<comment type="caution">
    <text evidence="1">The sequence shown here is derived from an EMBL/GenBank/DDBJ whole genome shotgun (WGS) entry which is preliminary data.</text>
</comment>
<sequence>MRFNLGSTIQIYVTINPDKTTTYHRILSNKDGKLVVVELLVLMEGRYKCKVLNVIGKDKNNHVYPVVWIVVDIENNPNWNGLDLCVISDQHKGLLEAAKVVLPHVEHRQYAIHVYANFRKVFSGIEFKKMFWIVFKSTVEGDFKLNMENIREVNLVAYNHLMAREPKSWCMGFYKGRIAYEAVENGIEKCFNVIILEVRDGFYSYGVNLEGIYYTCKLWEFSGIPYVHAQATIIYIQQDPDRFTNTWFGKDKFLATYGSNILPVNGSHMWEPTPYTKQLPPIKRMMPGRPSIKRKRHVSKHEDRAELSNVKIVCKGGTINYLARIPHLTLTKA</sequence>
<organism evidence="1 2">
    <name type="scientific">Lactuca sativa</name>
    <name type="common">Garden lettuce</name>
    <dbReference type="NCBI Taxonomy" id="4236"/>
    <lineage>
        <taxon>Eukaryota</taxon>
        <taxon>Viridiplantae</taxon>
        <taxon>Streptophyta</taxon>
        <taxon>Embryophyta</taxon>
        <taxon>Tracheophyta</taxon>
        <taxon>Spermatophyta</taxon>
        <taxon>Magnoliopsida</taxon>
        <taxon>eudicotyledons</taxon>
        <taxon>Gunneridae</taxon>
        <taxon>Pentapetalae</taxon>
        <taxon>asterids</taxon>
        <taxon>campanulids</taxon>
        <taxon>Asterales</taxon>
        <taxon>Asteraceae</taxon>
        <taxon>Cichorioideae</taxon>
        <taxon>Cichorieae</taxon>
        <taxon>Lactucinae</taxon>
        <taxon>Lactuca</taxon>
    </lineage>
</organism>
<name>A0A9R1XCU8_LACSA</name>
<protein>
    <recommendedName>
        <fullName evidence="3">MULE transposase domain-containing protein</fullName>
    </recommendedName>
</protein>
<dbReference type="Proteomes" id="UP000235145">
    <property type="component" value="Unassembled WGS sequence"/>
</dbReference>
<dbReference type="AlphaFoldDB" id="A0A9R1XCU8"/>
<dbReference type="EMBL" id="NBSK02000005">
    <property type="protein sequence ID" value="KAJ0203597.1"/>
    <property type="molecule type" value="Genomic_DNA"/>
</dbReference>